<keyword evidence="5 9" id="KW-1133">Transmembrane helix</keyword>
<dbReference type="InterPro" id="IPR020966">
    <property type="entry name" value="ALMT"/>
</dbReference>
<evidence type="ECO:0000256" key="5">
    <source>
        <dbReference type="ARBA" id="ARBA00022989"/>
    </source>
</evidence>
<keyword evidence="7 9" id="KW-0472">Membrane</keyword>
<dbReference type="GO" id="GO:0016020">
    <property type="term" value="C:membrane"/>
    <property type="evidence" value="ECO:0007669"/>
    <property type="project" value="UniProtKB-SubCell"/>
</dbReference>
<dbReference type="GO" id="GO:0015743">
    <property type="term" value="P:malate transport"/>
    <property type="evidence" value="ECO:0007669"/>
    <property type="project" value="InterPro"/>
</dbReference>
<evidence type="ECO:0000256" key="3">
    <source>
        <dbReference type="ARBA" id="ARBA00022448"/>
    </source>
</evidence>
<evidence type="ECO:0000313" key="11">
    <source>
        <dbReference type="Proteomes" id="UP001202328"/>
    </source>
</evidence>
<feature type="transmembrane region" description="Helical" evidence="9">
    <location>
        <begin position="51"/>
        <end position="70"/>
    </location>
</feature>
<evidence type="ECO:0000313" key="10">
    <source>
        <dbReference type="EMBL" id="KAI3960404.1"/>
    </source>
</evidence>
<dbReference type="AlphaFoldDB" id="A0AAD4TH89"/>
<comment type="subcellular location">
    <subcellularLocation>
        <location evidence="1">Membrane</location>
        <topology evidence="1">Multi-pass membrane protein</topology>
    </subcellularLocation>
</comment>
<evidence type="ECO:0000256" key="7">
    <source>
        <dbReference type="ARBA" id="ARBA00023136"/>
    </source>
</evidence>
<dbReference type="Proteomes" id="UP001202328">
    <property type="component" value="Unassembled WGS sequence"/>
</dbReference>
<evidence type="ECO:0000256" key="1">
    <source>
        <dbReference type="ARBA" id="ARBA00004141"/>
    </source>
</evidence>
<evidence type="ECO:0000256" key="4">
    <source>
        <dbReference type="ARBA" id="ARBA00022692"/>
    </source>
</evidence>
<evidence type="ECO:0008006" key="12">
    <source>
        <dbReference type="Google" id="ProtNLM"/>
    </source>
</evidence>
<proteinExistence type="inferred from homology"/>
<feature type="transmembrane region" description="Helical" evidence="9">
    <location>
        <begin position="82"/>
        <end position="101"/>
    </location>
</feature>
<feature type="transmembrane region" description="Helical" evidence="9">
    <location>
        <begin position="192"/>
        <end position="210"/>
    </location>
</feature>
<comment type="similarity">
    <text evidence="2">Belongs to the aromatic acid exporter (TC 2.A.85) family.</text>
</comment>
<reference evidence="10" key="1">
    <citation type="submission" date="2022-04" db="EMBL/GenBank/DDBJ databases">
        <title>A functionally conserved STORR gene fusion in Papaver species that diverged 16.8 million years ago.</title>
        <authorList>
            <person name="Catania T."/>
        </authorList>
    </citation>
    <scope>NUCLEOTIDE SEQUENCE</scope>
    <source>
        <strain evidence="10">S-188037</strain>
    </source>
</reference>
<evidence type="ECO:0000256" key="6">
    <source>
        <dbReference type="ARBA" id="ARBA00023065"/>
    </source>
</evidence>
<keyword evidence="3" id="KW-0813">Transport</keyword>
<name>A0AAD4TH89_9MAGN</name>
<evidence type="ECO:0000256" key="8">
    <source>
        <dbReference type="ARBA" id="ARBA00023303"/>
    </source>
</evidence>
<keyword evidence="8" id="KW-0407">Ion channel</keyword>
<dbReference type="PANTHER" id="PTHR31086">
    <property type="entry name" value="ALUMINUM-ACTIVATED MALATE TRANSPORTER 10"/>
    <property type="match status" value="1"/>
</dbReference>
<organism evidence="10 11">
    <name type="scientific">Papaver atlanticum</name>
    <dbReference type="NCBI Taxonomy" id="357466"/>
    <lineage>
        <taxon>Eukaryota</taxon>
        <taxon>Viridiplantae</taxon>
        <taxon>Streptophyta</taxon>
        <taxon>Embryophyta</taxon>
        <taxon>Tracheophyta</taxon>
        <taxon>Spermatophyta</taxon>
        <taxon>Magnoliopsida</taxon>
        <taxon>Ranunculales</taxon>
        <taxon>Papaveraceae</taxon>
        <taxon>Papaveroideae</taxon>
        <taxon>Papaver</taxon>
    </lineage>
</organism>
<dbReference type="GO" id="GO:0034220">
    <property type="term" value="P:monoatomic ion transmembrane transport"/>
    <property type="evidence" value="ECO:0007669"/>
    <property type="project" value="UniProtKB-KW"/>
</dbReference>
<evidence type="ECO:0000256" key="9">
    <source>
        <dbReference type="SAM" id="Phobius"/>
    </source>
</evidence>
<keyword evidence="4 9" id="KW-0812">Transmembrane</keyword>
<accession>A0AAD4TH89</accession>
<gene>
    <name evidence="10" type="ORF">MKW98_017128</name>
</gene>
<comment type="caution">
    <text evidence="10">The sequence shown here is derived from an EMBL/GenBank/DDBJ whole genome shotgun (WGS) entry which is preliminary data.</text>
</comment>
<dbReference type="Pfam" id="PF11744">
    <property type="entry name" value="ALMT"/>
    <property type="match status" value="1"/>
</dbReference>
<feature type="transmembrane region" description="Helical" evidence="9">
    <location>
        <begin position="130"/>
        <end position="150"/>
    </location>
</feature>
<dbReference type="EMBL" id="JAJJMB010000948">
    <property type="protein sequence ID" value="KAI3960404.1"/>
    <property type="molecule type" value="Genomic_DNA"/>
</dbReference>
<sequence length="545" mass="61048">MEGRNVNGVSCRGGDMKKGTVFDVWVEKVRRWPGMVTQKIWKVGRDDPRRVIHALKVGFSLTLVSLLYLLEPLFDGIGDNAIWAVMTVVVVLEFTAGATLCKGLNRGLGTLCAGSLVFLLEFVADKSGRTSRAIFIGVAVFLTGSAATYMRFFPHIKKNYDYGIVIFLLTFNLIAVSSFRVHNVLKVAHERFYTIAIGCGVCLLMSLLVFPNWSGLELHNSTVSKLEGLAESIEACVNKYFKDSEIIEDEKSSDDEDPIYRGYKSVLDSKTMDETLALHASWEPRHSLYCYKTPWKQYVRLGAVLRHFGYTLVALHGCLQSEIQAPRSVRDLFKAPCTRVAREISKTFKELADSIRNKRLVAPILVSDPLHEALQDLNNAIKSQPRLFLSSKNHHHNHHASQMLALTAATANAHQKPPNTNSSPVSLATVKTDNSALLEWKRKRAADQYKDSERKVLRPTLSKLDITSLEFSEALPFAAFASLLVEMAARLDMVTEQVEELGRLSRFKEYKADEVEIVVTNGENKTVKKDRSRDFATNMGSNDVE</sequence>
<protein>
    <recommendedName>
        <fullName evidence="12">Aluminum-activated malate transporter 12</fullName>
    </recommendedName>
</protein>
<keyword evidence="11" id="KW-1185">Reference proteome</keyword>
<keyword evidence="6" id="KW-0406">Ion transport</keyword>
<feature type="transmembrane region" description="Helical" evidence="9">
    <location>
        <begin position="162"/>
        <end position="180"/>
    </location>
</feature>
<evidence type="ECO:0000256" key="2">
    <source>
        <dbReference type="ARBA" id="ARBA00007079"/>
    </source>
</evidence>